<accession>A0A840UFM3</accession>
<dbReference type="PROSITE" id="PS00333">
    <property type="entry name" value="DNA_LIGASE_A2"/>
    <property type="match status" value="1"/>
</dbReference>
<dbReference type="CDD" id="cd08041">
    <property type="entry name" value="OBF_kDNA_ligase_like"/>
    <property type="match status" value="1"/>
</dbReference>
<dbReference type="SUPFAM" id="SSF56091">
    <property type="entry name" value="DNA ligase/mRNA capping enzyme, catalytic domain"/>
    <property type="match status" value="1"/>
</dbReference>
<dbReference type="Gene3D" id="3.30.470.30">
    <property type="entry name" value="DNA ligase/mRNA capping enzyme"/>
    <property type="match status" value="1"/>
</dbReference>
<dbReference type="GO" id="GO:0006310">
    <property type="term" value="P:DNA recombination"/>
    <property type="evidence" value="ECO:0007669"/>
    <property type="project" value="InterPro"/>
</dbReference>
<dbReference type="AlphaFoldDB" id="A0A840UFM3"/>
<dbReference type="Proteomes" id="UP000591735">
    <property type="component" value="Unassembled WGS sequence"/>
</dbReference>
<gene>
    <name evidence="8" type="ORF">HNR38_000075</name>
</gene>
<dbReference type="InterPro" id="IPR012340">
    <property type="entry name" value="NA-bd_OB-fold"/>
</dbReference>
<dbReference type="Gene3D" id="2.40.50.140">
    <property type="entry name" value="Nucleic acid-binding proteins"/>
    <property type="match status" value="1"/>
</dbReference>
<comment type="caution">
    <text evidence="8">The sequence shown here is derived from an EMBL/GenBank/DDBJ whole genome shotgun (WGS) entry which is preliminary data.</text>
</comment>
<protein>
    <submittedName>
        <fullName evidence="8">DNA ligase-1</fullName>
        <ecNumber evidence="8">6.5.1.1</ecNumber>
        <ecNumber evidence="8">6.5.1.6</ecNumber>
        <ecNumber evidence="8">6.5.1.7</ecNumber>
    </submittedName>
</protein>
<evidence type="ECO:0000256" key="5">
    <source>
        <dbReference type="ARBA" id="ARBA00023204"/>
    </source>
</evidence>
<evidence type="ECO:0000256" key="1">
    <source>
        <dbReference type="ARBA" id="ARBA00001968"/>
    </source>
</evidence>
<reference evidence="8 9" key="1">
    <citation type="submission" date="2020-08" db="EMBL/GenBank/DDBJ databases">
        <title>Genomic Encyclopedia of Type Strains, Phase IV (KMG-IV): sequencing the most valuable type-strain genomes for metagenomic binning, comparative biology and taxonomic classification.</title>
        <authorList>
            <person name="Goeker M."/>
        </authorList>
    </citation>
    <scope>NUCLEOTIDE SEQUENCE [LARGE SCALE GENOMIC DNA]</scope>
    <source>
        <strain evidence="8 9">DSM 22359</strain>
    </source>
</reference>
<dbReference type="Pfam" id="PF14743">
    <property type="entry name" value="DNA_ligase_OB_2"/>
    <property type="match status" value="1"/>
</dbReference>
<dbReference type="SUPFAM" id="SSF50249">
    <property type="entry name" value="Nucleic acid-binding proteins"/>
    <property type="match status" value="1"/>
</dbReference>
<dbReference type="EC" id="6.5.1.6" evidence="8"/>
<evidence type="ECO:0000256" key="3">
    <source>
        <dbReference type="ARBA" id="ARBA00022705"/>
    </source>
</evidence>
<evidence type="ECO:0000259" key="7">
    <source>
        <dbReference type="PROSITE" id="PS50160"/>
    </source>
</evidence>
<evidence type="ECO:0000313" key="8">
    <source>
        <dbReference type="EMBL" id="MBB5319607.1"/>
    </source>
</evidence>
<dbReference type="PROSITE" id="PS50160">
    <property type="entry name" value="DNA_LIGASE_A3"/>
    <property type="match status" value="1"/>
</dbReference>
<dbReference type="GO" id="GO:0003910">
    <property type="term" value="F:DNA ligase (ATP) activity"/>
    <property type="evidence" value="ECO:0007669"/>
    <property type="project" value="UniProtKB-EC"/>
</dbReference>
<keyword evidence="4" id="KW-0227">DNA damage</keyword>
<dbReference type="RefSeq" id="WP_183698629.1">
    <property type="nucleotide sequence ID" value="NZ_JACHFE010000001.1"/>
</dbReference>
<feature type="domain" description="ATP-dependent DNA ligase family profile" evidence="7">
    <location>
        <begin position="138"/>
        <end position="209"/>
    </location>
</feature>
<keyword evidence="2 8" id="KW-0436">Ligase</keyword>
<dbReference type="EMBL" id="JACHFE010000001">
    <property type="protein sequence ID" value="MBB5319607.1"/>
    <property type="molecule type" value="Genomic_DNA"/>
</dbReference>
<evidence type="ECO:0000313" key="9">
    <source>
        <dbReference type="Proteomes" id="UP000591735"/>
    </source>
</evidence>
<dbReference type="Gene3D" id="3.30.1490.70">
    <property type="match status" value="1"/>
</dbReference>
<name>A0A840UFM3_9GAMM</name>
<keyword evidence="3" id="KW-0235">DNA replication</keyword>
<dbReference type="EC" id="6.5.1.7" evidence="8"/>
<dbReference type="GO" id="GO:0006260">
    <property type="term" value="P:DNA replication"/>
    <property type="evidence" value="ECO:0007669"/>
    <property type="project" value="UniProtKB-KW"/>
</dbReference>
<proteinExistence type="predicted"/>
<evidence type="ECO:0000256" key="2">
    <source>
        <dbReference type="ARBA" id="ARBA00022598"/>
    </source>
</evidence>
<dbReference type="GO" id="GO:0006281">
    <property type="term" value="P:DNA repair"/>
    <property type="evidence" value="ECO:0007669"/>
    <property type="project" value="UniProtKB-KW"/>
</dbReference>
<comment type="catalytic activity">
    <reaction evidence="6">
        <text>ATP + (deoxyribonucleotide)n-3'-hydroxyl + 5'-phospho-(deoxyribonucleotide)m = (deoxyribonucleotide)n+m + AMP + diphosphate.</text>
        <dbReference type="EC" id="6.5.1.1"/>
    </reaction>
</comment>
<dbReference type="InterPro" id="IPR016059">
    <property type="entry name" value="DNA_ligase_ATP-dep_CS"/>
</dbReference>
<sequence>MPLHTIRPFRASFPALALAAVLLILMPLGQSLAEPPAIPLANVYDKGVHLADYWVSEKLDGVRAYWDGQQLWSRGGHVYHAPTWFTRGFPPHPLDGELWAGRGRFAFLSGVVRKHEPVEAEWRQVHFHVFDLPVPGLPFDERYQRLEALVSTSGASYLRLVRQAPVGSHKELMARMERIVADGGEGLMLKRIRSLYQSGRSDDLLKVKPFQDAEGRVIGHVPGEGRLQGMMGSLRVRLADGRELRIGTGFTDAQRRHPPPVGSTITFRYRGYTTTGLPRFASFLRIRDDEPKD</sequence>
<dbReference type="CDD" id="cd07896">
    <property type="entry name" value="Adenylation_kDNA_ligase_like"/>
    <property type="match status" value="1"/>
</dbReference>
<dbReference type="NCBIfam" id="NF006592">
    <property type="entry name" value="PRK09125.1"/>
    <property type="match status" value="1"/>
</dbReference>
<keyword evidence="5" id="KW-0234">DNA repair</keyword>
<dbReference type="PANTHER" id="PTHR47810:SF1">
    <property type="entry name" value="DNA LIGASE B"/>
    <property type="match status" value="1"/>
</dbReference>
<organism evidence="8 9">
    <name type="scientific">Marinobacter oulmenensis</name>
    <dbReference type="NCBI Taxonomy" id="643747"/>
    <lineage>
        <taxon>Bacteria</taxon>
        <taxon>Pseudomonadati</taxon>
        <taxon>Pseudomonadota</taxon>
        <taxon>Gammaproteobacteria</taxon>
        <taxon>Pseudomonadales</taxon>
        <taxon>Marinobacteraceae</taxon>
        <taxon>Marinobacter</taxon>
    </lineage>
</organism>
<dbReference type="InterPro" id="IPR029319">
    <property type="entry name" value="DNA_ligase_OB"/>
</dbReference>
<dbReference type="InterPro" id="IPR050326">
    <property type="entry name" value="NAD_dep_DNA_ligaseB"/>
</dbReference>
<comment type="cofactor">
    <cofactor evidence="1">
        <name>a divalent metal cation</name>
        <dbReference type="ChEBI" id="CHEBI:60240"/>
    </cofactor>
</comment>
<dbReference type="GO" id="GO:0005524">
    <property type="term" value="F:ATP binding"/>
    <property type="evidence" value="ECO:0007669"/>
    <property type="project" value="InterPro"/>
</dbReference>
<dbReference type="InterPro" id="IPR012310">
    <property type="entry name" value="DNA_ligase_ATP-dep_cent"/>
</dbReference>
<dbReference type="EC" id="6.5.1.1" evidence="8"/>
<evidence type="ECO:0000256" key="6">
    <source>
        <dbReference type="ARBA" id="ARBA00034003"/>
    </source>
</evidence>
<keyword evidence="9" id="KW-1185">Reference proteome</keyword>
<evidence type="ECO:0000256" key="4">
    <source>
        <dbReference type="ARBA" id="ARBA00022763"/>
    </source>
</evidence>
<dbReference type="PANTHER" id="PTHR47810">
    <property type="entry name" value="DNA LIGASE"/>
    <property type="match status" value="1"/>
</dbReference>
<dbReference type="Pfam" id="PF01068">
    <property type="entry name" value="DNA_ligase_A_M"/>
    <property type="match status" value="1"/>
</dbReference>